<dbReference type="RefSeq" id="WP_099019803.1">
    <property type="nucleotide sequence ID" value="NZ_NIHB01000004.1"/>
</dbReference>
<organism evidence="3 4">
    <name type="scientific">Marinicella litoralis</name>
    <dbReference type="NCBI Taxonomy" id="644220"/>
    <lineage>
        <taxon>Bacteria</taxon>
        <taxon>Pseudomonadati</taxon>
        <taxon>Pseudomonadota</taxon>
        <taxon>Gammaproteobacteria</taxon>
        <taxon>Lysobacterales</taxon>
        <taxon>Marinicellaceae</taxon>
        <taxon>Marinicella</taxon>
    </lineage>
</organism>
<proteinExistence type="predicted"/>
<dbReference type="EMBL" id="SNZB01000004">
    <property type="protein sequence ID" value="TDR19563.1"/>
    <property type="molecule type" value="Genomic_DNA"/>
</dbReference>
<keyword evidence="4" id="KW-1185">Reference proteome</keyword>
<dbReference type="CDD" id="cd00118">
    <property type="entry name" value="LysM"/>
    <property type="match status" value="1"/>
</dbReference>
<reference evidence="3 4" key="1">
    <citation type="submission" date="2019-03" db="EMBL/GenBank/DDBJ databases">
        <title>Genomic Encyclopedia of Type Strains, Phase IV (KMG-IV): sequencing the most valuable type-strain genomes for metagenomic binning, comparative biology and taxonomic classification.</title>
        <authorList>
            <person name="Goeker M."/>
        </authorList>
    </citation>
    <scope>NUCLEOTIDE SEQUENCE [LARGE SCALE GENOMIC DNA]</scope>
    <source>
        <strain evidence="3 4">DSM 25488</strain>
    </source>
</reference>
<dbReference type="InterPro" id="IPR018392">
    <property type="entry name" value="LysM"/>
</dbReference>
<keyword evidence="1" id="KW-0732">Signal</keyword>
<dbReference type="Proteomes" id="UP000295724">
    <property type="component" value="Unassembled WGS sequence"/>
</dbReference>
<dbReference type="Gene3D" id="2.60.40.10">
    <property type="entry name" value="Immunoglobulins"/>
    <property type="match status" value="1"/>
</dbReference>
<dbReference type="Gene3D" id="3.10.350.10">
    <property type="entry name" value="LysM domain"/>
    <property type="match status" value="1"/>
</dbReference>
<dbReference type="Pfam" id="PF01476">
    <property type="entry name" value="LysM"/>
    <property type="match status" value="1"/>
</dbReference>
<accession>A0A4R6XQD2</accession>
<evidence type="ECO:0000259" key="2">
    <source>
        <dbReference type="PROSITE" id="PS51782"/>
    </source>
</evidence>
<dbReference type="OrthoDB" id="8444614at2"/>
<sequence>MALIFKTMVLILLTGAQSTAVEQTDTLVQHVVQPGENLHTITRSYLGTDILWQDNWELNPQIKNPHQLKVGQELTIIKERIIPAEKAKVLNVVNRVEKKPSEGDWLSAVSGDELVQQEGVRTYEKSSALLEFNDESKLKILEFSQIFLKSRSTGLTGTDSATIEVVKGDAELSWEPIVNNQTEIFIVMGGTVSKPEVKTGQVAELRTGLTTAGNSVISVYQGNSAVSAAGGEVNVKQGMGVAVKPGQAPPAPQPLLKAPKISVGVKNIYTYTNPVLNWSKVDGAAQYLVEICADETCQQVLKQQAVDNNQWQINDFNQAGQFHFRVGAVSEDEIVGYRTAAQSLEFTGASDDVAPPLLAIDISGKRNQQEGQLVVGPKAQITLYAYDELAGLSTLAYRWDSGEWQTYQGQAINLPAADASLQVQATDHLGMSAMATYEFLTQ</sequence>
<gene>
    <name evidence="3" type="ORF">C8D91_2120</name>
</gene>
<dbReference type="InterPro" id="IPR013783">
    <property type="entry name" value="Ig-like_fold"/>
</dbReference>
<feature type="domain" description="LysM" evidence="2">
    <location>
        <begin position="28"/>
        <end position="76"/>
    </location>
</feature>
<protein>
    <submittedName>
        <fullName evidence="3">LysM domain-containing protein</fullName>
    </submittedName>
</protein>
<feature type="signal peptide" evidence="1">
    <location>
        <begin position="1"/>
        <end position="20"/>
    </location>
</feature>
<dbReference type="InterPro" id="IPR036779">
    <property type="entry name" value="LysM_dom_sf"/>
</dbReference>
<dbReference type="AlphaFoldDB" id="A0A4R6XQD2"/>
<feature type="chain" id="PRO_5020417783" evidence="1">
    <location>
        <begin position="21"/>
        <end position="442"/>
    </location>
</feature>
<dbReference type="PROSITE" id="PS51782">
    <property type="entry name" value="LYSM"/>
    <property type="match status" value="1"/>
</dbReference>
<evidence type="ECO:0000313" key="3">
    <source>
        <dbReference type="EMBL" id="TDR19563.1"/>
    </source>
</evidence>
<evidence type="ECO:0000256" key="1">
    <source>
        <dbReference type="SAM" id="SignalP"/>
    </source>
</evidence>
<evidence type="ECO:0000313" key="4">
    <source>
        <dbReference type="Proteomes" id="UP000295724"/>
    </source>
</evidence>
<comment type="caution">
    <text evidence="3">The sequence shown here is derived from an EMBL/GenBank/DDBJ whole genome shotgun (WGS) entry which is preliminary data.</text>
</comment>
<name>A0A4R6XQD2_9GAMM</name>